<feature type="signal peptide" evidence="1">
    <location>
        <begin position="1"/>
        <end position="17"/>
    </location>
</feature>
<dbReference type="EMBL" id="JAUIRO010000005">
    <property type="protein sequence ID" value="KAK0713147.1"/>
    <property type="molecule type" value="Genomic_DNA"/>
</dbReference>
<evidence type="ECO:0000313" key="3">
    <source>
        <dbReference type="Proteomes" id="UP001172101"/>
    </source>
</evidence>
<protein>
    <submittedName>
        <fullName evidence="2">Uncharacterized protein</fullName>
    </submittedName>
</protein>
<evidence type="ECO:0000313" key="2">
    <source>
        <dbReference type="EMBL" id="KAK0713147.1"/>
    </source>
</evidence>
<gene>
    <name evidence="2" type="ORF">B0T26DRAFT_753291</name>
</gene>
<keyword evidence="3" id="KW-1185">Reference proteome</keyword>
<name>A0AA40AC61_9PEZI</name>
<accession>A0AA40AC61</accession>
<sequence>MLNQALVVFGVVALASATPLDHFSLHARQNASGGGAVATGSVAGSNLILSSKVTGAIAKTNVDLAAGKTAAENPDTYTFFKGDGSAAQGWPTEDEWINFNDMFTRNNAAMGKGCPGGVTENTAAENENIRVSIIAVASAAAVDPRFVLATVMQESNGCVRVQGTPSGEAGVFNPGIMQSFKGTGTCNVGNSNQLSPCPPETITQMLVDGVQGVNVDGQVQAGLVQQLIAAGGDPSGQNTYSGARGYNSGAISGALENAGQCGPPRTFGVPCYSSDIANRLKGWVSAPTQCNLQPQTC</sequence>
<comment type="caution">
    <text evidence="2">The sequence shown here is derived from an EMBL/GenBank/DDBJ whole genome shotgun (WGS) entry which is preliminary data.</text>
</comment>
<proteinExistence type="predicted"/>
<dbReference type="Proteomes" id="UP001172101">
    <property type="component" value="Unassembled WGS sequence"/>
</dbReference>
<keyword evidence="1" id="KW-0732">Signal</keyword>
<feature type="chain" id="PRO_5041227925" evidence="1">
    <location>
        <begin position="18"/>
        <end position="297"/>
    </location>
</feature>
<evidence type="ECO:0000256" key="1">
    <source>
        <dbReference type="SAM" id="SignalP"/>
    </source>
</evidence>
<dbReference type="GeneID" id="85328919"/>
<dbReference type="RefSeq" id="XP_060294470.1">
    <property type="nucleotide sequence ID" value="XM_060445649.1"/>
</dbReference>
<reference evidence="2" key="1">
    <citation type="submission" date="2023-06" db="EMBL/GenBank/DDBJ databases">
        <title>Genome-scale phylogeny and comparative genomics of the fungal order Sordariales.</title>
        <authorList>
            <consortium name="Lawrence Berkeley National Laboratory"/>
            <person name="Hensen N."/>
            <person name="Bonometti L."/>
            <person name="Westerberg I."/>
            <person name="Brannstrom I.O."/>
            <person name="Guillou S."/>
            <person name="Cros-Aarteil S."/>
            <person name="Calhoun S."/>
            <person name="Haridas S."/>
            <person name="Kuo A."/>
            <person name="Mondo S."/>
            <person name="Pangilinan J."/>
            <person name="Riley R."/>
            <person name="LaButti K."/>
            <person name="Andreopoulos B."/>
            <person name="Lipzen A."/>
            <person name="Chen C."/>
            <person name="Yanf M."/>
            <person name="Daum C."/>
            <person name="Ng V."/>
            <person name="Clum A."/>
            <person name="Steindorff A."/>
            <person name="Ohm R."/>
            <person name="Martin F."/>
            <person name="Silar P."/>
            <person name="Natvig D."/>
            <person name="Lalanne C."/>
            <person name="Gautier V."/>
            <person name="Ament-velasquez S.L."/>
            <person name="Kruys A."/>
            <person name="Hutchinson M.I."/>
            <person name="Powell A.J."/>
            <person name="Barry K."/>
            <person name="Miller A.N."/>
            <person name="Grigoriev I.V."/>
            <person name="Debuchy R."/>
            <person name="Gladieux P."/>
            <person name="Thoren M.H."/>
            <person name="Johannesson H."/>
        </authorList>
    </citation>
    <scope>NUCLEOTIDE SEQUENCE</scope>
    <source>
        <strain evidence="2">SMH2392-1A</strain>
    </source>
</reference>
<dbReference type="AlphaFoldDB" id="A0AA40AC61"/>
<organism evidence="2 3">
    <name type="scientific">Lasiosphaeria miniovina</name>
    <dbReference type="NCBI Taxonomy" id="1954250"/>
    <lineage>
        <taxon>Eukaryota</taxon>
        <taxon>Fungi</taxon>
        <taxon>Dikarya</taxon>
        <taxon>Ascomycota</taxon>
        <taxon>Pezizomycotina</taxon>
        <taxon>Sordariomycetes</taxon>
        <taxon>Sordariomycetidae</taxon>
        <taxon>Sordariales</taxon>
        <taxon>Lasiosphaeriaceae</taxon>
        <taxon>Lasiosphaeria</taxon>
    </lineage>
</organism>